<dbReference type="InterPro" id="IPR011006">
    <property type="entry name" value="CheY-like_superfamily"/>
</dbReference>
<keyword evidence="11" id="KW-1185">Reference proteome</keyword>
<keyword evidence="7" id="KW-0812">Transmembrane</keyword>
<feature type="transmembrane region" description="Helical" evidence="7">
    <location>
        <begin position="64"/>
        <end position="84"/>
    </location>
</feature>
<dbReference type="EMBL" id="SHNO01000001">
    <property type="protein sequence ID" value="MCX2978701.1"/>
    <property type="molecule type" value="Genomic_DNA"/>
</dbReference>
<dbReference type="Pfam" id="PF00072">
    <property type="entry name" value="Response_reg"/>
    <property type="match status" value="1"/>
</dbReference>
<evidence type="ECO:0000259" key="9">
    <source>
        <dbReference type="PROSITE" id="PS50110"/>
    </source>
</evidence>
<feature type="transmembrane region" description="Helical" evidence="7">
    <location>
        <begin position="40"/>
        <end position="58"/>
    </location>
</feature>
<dbReference type="Proteomes" id="UP001143304">
    <property type="component" value="Unassembled WGS sequence"/>
</dbReference>
<dbReference type="Pfam" id="PF02518">
    <property type="entry name" value="HATPase_c"/>
    <property type="match status" value="1"/>
</dbReference>
<comment type="catalytic activity">
    <reaction evidence="1">
        <text>ATP + protein L-histidine = ADP + protein N-phospho-L-histidine.</text>
        <dbReference type="EC" id="2.7.13.3"/>
    </reaction>
</comment>
<evidence type="ECO:0000256" key="6">
    <source>
        <dbReference type="PROSITE-ProRule" id="PRU00169"/>
    </source>
</evidence>
<evidence type="ECO:0000259" key="8">
    <source>
        <dbReference type="PROSITE" id="PS50109"/>
    </source>
</evidence>
<dbReference type="InterPro" id="IPR036097">
    <property type="entry name" value="HisK_dim/P_sf"/>
</dbReference>
<dbReference type="InterPro" id="IPR003594">
    <property type="entry name" value="HATPase_dom"/>
</dbReference>
<keyword evidence="7" id="KW-0472">Membrane</keyword>
<dbReference type="RefSeq" id="WP_279250396.1">
    <property type="nucleotide sequence ID" value="NZ_SHNO01000001.1"/>
</dbReference>
<evidence type="ECO:0000256" key="2">
    <source>
        <dbReference type="ARBA" id="ARBA00012438"/>
    </source>
</evidence>
<dbReference type="CDD" id="cd00082">
    <property type="entry name" value="HisKA"/>
    <property type="match status" value="1"/>
</dbReference>
<dbReference type="InterPro" id="IPR036890">
    <property type="entry name" value="HATPase_C_sf"/>
</dbReference>
<dbReference type="Gene3D" id="3.30.565.10">
    <property type="entry name" value="Histidine kinase-like ATPase, C-terminal domain"/>
    <property type="match status" value="1"/>
</dbReference>
<dbReference type="PROSITE" id="PS50109">
    <property type="entry name" value="HIS_KIN"/>
    <property type="match status" value="1"/>
</dbReference>
<dbReference type="SMART" id="SM00448">
    <property type="entry name" value="REC"/>
    <property type="match status" value="1"/>
</dbReference>
<dbReference type="InterPro" id="IPR004358">
    <property type="entry name" value="Sig_transdc_His_kin-like_C"/>
</dbReference>
<feature type="transmembrane region" description="Helical" evidence="7">
    <location>
        <begin position="171"/>
        <end position="195"/>
    </location>
</feature>
<dbReference type="Gene3D" id="3.40.50.2300">
    <property type="match status" value="1"/>
</dbReference>
<dbReference type="EC" id="2.7.13.3" evidence="2"/>
<evidence type="ECO:0000256" key="4">
    <source>
        <dbReference type="ARBA" id="ARBA00022679"/>
    </source>
</evidence>
<feature type="modified residue" description="4-aspartylphosphate" evidence="6">
    <location>
        <position position="551"/>
    </location>
</feature>
<name>A0ABT3T8U6_9GAMM</name>
<comment type="caution">
    <text evidence="10">The sequence shown here is derived from an EMBL/GenBank/DDBJ whole genome shotgun (WGS) entry which is preliminary data.</text>
</comment>
<gene>
    <name evidence="10" type="ORF">EYC82_15145</name>
</gene>
<dbReference type="InterPro" id="IPR001789">
    <property type="entry name" value="Sig_transdc_resp-reg_receiver"/>
</dbReference>
<evidence type="ECO:0000313" key="11">
    <source>
        <dbReference type="Proteomes" id="UP001143304"/>
    </source>
</evidence>
<dbReference type="Pfam" id="PF20969">
    <property type="entry name" value="MASE11"/>
    <property type="match status" value="1"/>
</dbReference>
<evidence type="ECO:0000256" key="5">
    <source>
        <dbReference type="ARBA" id="ARBA00022777"/>
    </source>
</evidence>
<feature type="transmembrane region" description="Helical" evidence="7">
    <location>
        <begin position="91"/>
        <end position="112"/>
    </location>
</feature>
<keyword evidence="5" id="KW-0418">Kinase</keyword>
<evidence type="ECO:0000313" key="10">
    <source>
        <dbReference type="EMBL" id="MCX2978701.1"/>
    </source>
</evidence>
<dbReference type="SUPFAM" id="SSF47384">
    <property type="entry name" value="Homodimeric domain of signal transducing histidine kinase"/>
    <property type="match status" value="1"/>
</dbReference>
<dbReference type="SUPFAM" id="SSF52172">
    <property type="entry name" value="CheY-like"/>
    <property type="match status" value="1"/>
</dbReference>
<dbReference type="PRINTS" id="PR00344">
    <property type="entry name" value="BCTRLSENSOR"/>
</dbReference>
<dbReference type="PANTHER" id="PTHR43047:SF72">
    <property type="entry name" value="OSMOSENSING HISTIDINE PROTEIN KINASE SLN1"/>
    <property type="match status" value="1"/>
</dbReference>
<keyword evidence="4" id="KW-0808">Transferase</keyword>
<keyword evidence="7" id="KW-1133">Transmembrane helix</keyword>
<dbReference type="Pfam" id="PF00512">
    <property type="entry name" value="HisKA"/>
    <property type="match status" value="1"/>
</dbReference>
<evidence type="ECO:0000256" key="7">
    <source>
        <dbReference type="SAM" id="Phobius"/>
    </source>
</evidence>
<protein>
    <recommendedName>
        <fullName evidence="2">histidine kinase</fullName>
        <ecNumber evidence="2">2.7.13.3</ecNumber>
    </recommendedName>
</protein>
<dbReference type="Gene3D" id="1.10.287.130">
    <property type="match status" value="1"/>
</dbReference>
<dbReference type="PANTHER" id="PTHR43047">
    <property type="entry name" value="TWO-COMPONENT HISTIDINE PROTEIN KINASE"/>
    <property type="match status" value="1"/>
</dbReference>
<proteinExistence type="predicted"/>
<reference evidence="10" key="1">
    <citation type="submission" date="2019-02" db="EMBL/GenBank/DDBJ databases">
        <authorList>
            <person name="Li S.-H."/>
        </authorList>
    </citation>
    <scope>NUCLEOTIDE SEQUENCE</scope>
    <source>
        <strain evidence="10">IMCC11814</strain>
    </source>
</reference>
<feature type="domain" description="Response regulatory" evidence="9">
    <location>
        <begin position="502"/>
        <end position="617"/>
    </location>
</feature>
<keyword evidence="3 6" id="KW-0597">Phosphoprotein</keyword>
<dbReference type="InterPro" id="IPR005467">
    <property type="entry name" value="His_kinase_dom"/>
</dbReference>
<organism evidence="10 11">
    <name type="scientific">Candidatus Marimicrobium litorale</name>
    <dbReference type="NCBI Taxonomy" id="2518991"/>
    <lineage>
        <taxon>Bacteria</taxon>
        <taxon>Pseudomonadati</taxon>
        <taxon>Pseudomonadota</taxon>
        <taxon>Gammaproteobacteria</taxon>
        <taxon>Cellvibrionales</taxon>
        <taxon>Halieaceae</taxon>
        <taxon>Marimicrobium</taxon>
    </lineage>
</organism>
<dbReference type="SMART" id="SM00388">
    <property type="entry name" value="HisKA"/>
    <property type="match status" value="1"/>
</dbReference>
<evidence type="ECO:0000256" key="3">
    <source>
        <dbReference type="ARBA" id="ARBA00022553"/>
    </source>
</evidence>
<accession>A0ABT3T8U6</accession>
<dbReference type="SMART" id="SM00387">
    <property type="entry name" value="HATPase_c"/>
    <property type="match status" value="1"/>
</dbReference>
<dbReference type="CDD" id="cd00156">
    <property type="entry name" value="REC"/>
    <property type="match status" value="1"/>
</dbReference>
<sequence length="621" mass="68308">MADERNATLITRIFPKIQSLFADSDEIRDLQYWREKQLDFMYAIFSVFGLIAYIPSVFMAAAEGFWIIVLVDTIIYGSIVCIHFSKNVSFLFKTGFLMAACYLLGLALLIFIDADYSINWFFSVPILAAVLLGFEAAAITLAINLLIMILAGYAIQIGVANWTNTEDNLVIGWAILSVNFMVLNLVTATSISIVFEQLKRTLDNLIFTNISLDEERKSLVYEIQQRIAAEAEKDLINKQLQQAQKMEAIGMMAGGVAHDLNNILSGVINYPELMLIKLSKDSEFRKPLEAVIRSGNRAADVVADLLTVARGVASTKHSCSLNSIVDEYLESPEASSLRTRYPQVTIEKELDPNIENISCSRTHIFKSVMNLVTNSAESIGGEGIILIRTAGNVFHNIPEGDAPDQSEFSMLEVRDSGGGIAEHDLKRIFEPFYTRKVMGVSGTGLGLTIVWNTVQEHGGHIDVTSDATSGTCFTMSFPVCSDDFKEKKLPENPVDLTGSGEVVLVVDDEEEQREIASSILRSLNYTVVTANSGEAAIEFLKRSRADLVLLDMLMPPHMNGLEAYKQFAKICPGQKAVIVSGFSESSDVKNALDAGVSEFLGKPYAGEQLALAVKRTLNLPV</sequence>
<dbReference type="InterPro" id="IPR048437">
    <property type="entry name" value="MASE11"/>
</dbReference>
<dbReference type="InterPro" id="IPR003661">
    <property type="entry name" value="HisK_dim/P_dom"/>
</dbReference>
<dbReference type="SUPFAM" id="SSF55874">
    <property type="entry name" value="ATPase domain of HSP90 chaperone/DNA topoisomerase II/histidine kinase"/>
    <property type="match status" value="1"/>
</dbReference>
<dbReference type="PROSITE" id="PS50110">
    <property type="entry name" value="RESPONSE_REGULATORY"/>
    <property type="match status" value="1"/>
</dbReference>
<feature type="domain" description="Histidine kinase" evidence="8">
    <location>
        <begin position="255"/>
        <end position="481"/>
    </location>
</feature>
<evidence type="ECO:0000256" key="1">
    <source>
        <dbReference type="ARBA" id="ARBA00000085"/>
    </source>
</evidence>